<evidence type="ECO:0000256" key="3">
    <source>
        <dbReference type="ARBA" id="ARBA00012662"/>
    </source>
</evidence>
<dbReference type="InterPro" id="IPR017853">
    <property type="entry name" value="GH"/>
</dbReference>
<comment type="caution">
    <text evidence="9">The sequence shown here is derived from an EMBL/GenBank/DDBJ whole genome shotgun (WGS) entry which is preliminary data.</text>
</comment>
<proteinExistence type="inferred from homology"/>
<dbReference type="RefSeq" id="WP_189624626.1">
    <property type="nucleotide sequence ID" value="NZ_BNAF01000001.1"/>
</dbReference>
<evidence type="ECO:0000256" key="4">
    <source>
        <dbReference type="ARBA" id="ARBA00022729"/>
    </source>
</evidence>
<dbReference type="Proteomes" id="UP000620550">
    <property type="component" value="Unassembled WGS sequence"/>
</dbReference>
<dbReference type="Pfam" id="PF01120">
    <property type="entry name" value="Alpha_L_fucos"/>
    <property type="match status" value="1"/>
</dbReference>
<dbReference type="PANTHER" id="PTHR10030">
    <property type="entry name" value="ALPHA-L-FUCOSIDASE"/>
    <property type="match status" value="1"/>
</dbReference>
<dbReference type="SMART" id="SM00812">
    <property type="entry name" value="Alpha_L_fucos"/>
    <property type="match status" value="1"/>
</dbReference>
<dbReference type="InterPro" id="IPR000933">
    <property type="entry name" value="Glyco_hydro_29"/>
</dbReference>
<dbReference type="PANTHER" id="PTHR10030:SF37">
    <property type="entry name" value="ALPHA-L-FUCOSIDASE-RELATED"/>
    <property type="match status" value="1"/>
</dbReference>
<feature type="domain" description="Glycoside hydrolase family 29 N-terminal" evidence="8">
    <location>
        <begin position="26"/>
        <end position="358"/>
    </location>
</feature>
<dbReference type="EC" id="3.2.1.51" evidence="3"/>
<dbReference type="PIRSF" id="PIRSF001092">
    <property type="entry name" value="Alpha-L-fucosidase"/>
    <property type="match status" value="1"/>
</dbReference>
<evidence type="ECO:0000256" key="6">
    <source>
        <dbReference type="ARBA" id="ARBA00023295"/>
    </source>
</evidence>
<dbReference type="SUPFAM" id="SSF51445">
    <property type="entry name" value="(Trans)glycosidases"/>
    <property type="match status" value="1"/>
</dbReference>
<keyword evidence="4 7" id="KW-0732">Signal</keyword>
<reference evidence="10" key="1">
    <citation type="journal article" date="2019" name="Int. J. Syst. Evol. Microbiol.">
        <title>The Global Catalogue of Microorganisms (GCM) 10K type strain sequencing project: providing services to taxonomists for standard genome sequencing and annotation.</title>
        <authorList>
            <consortium name="The Broad Institute Genomics Platform"/>
            <consortium name="The Broad Institute Genome Sequencing Center for Infectious Disease"/>
            <person name="Wu L."/>
            <person name="Ma J."/>
        </authorList>
    </citation>
    <scope>NUCLEOTIDE SEQUENCE [LARGE SCALE GENOMIC DNA]</scope>
    <source>
        <strain evidence="10">CGMCC 1.12966</strain>
    </source>
</reference>
<dbReference type="InterPro" id="IPR057739">
    <property type="entry name" value="Glyco_hydro_29_N"/>
</dbReference>
<dbReference type="InterPro" id="IPR016286">
    <property type="entry name" value="FUC_metazoa-typ"/>
</dbReference>
<evidence type="ECO:0000313" key="9">
    <source>
        <dbReference type="EMBL" id="GHE23116.1"/>
    </source>
</evidence>
<feature type="chain" id="PRO_5046536709" description="alpha-L-fucosidase" evidence="7">
    <location>
        <begin position="26"/>
        <end position="463"/>
    </location>
</feature>
<keyword evidence="5" id="KW-0378">Hydrolase</keyword>
<protein>
    <recommendedName>
        <fullName evidence="3">alpha-L-fucosidase</fullName>
        <ecNumber evidence="3">3.2.1.51</ecNumber>
    </recommendedName>
</protein>
<evidence type="ECO:0000256" key="7">
    <source>
        <dbReference type="SAM" id="SignalP"/>
    </source>
</evidence>
<dbReference type="Gene3D" id="3.20.20.80">
    <property type="entry name" value="Glycosidases"/>
    <property type="match status" value="1"/>
</dbReference>
<comment type="similarity">
    <text evidence="2">Belongs to the glycosyl hydrolase 29 family.</text>
</comment>
<evidence type="ECO:0000256" key="2">
    <source>
        <dbReference type="ARBA" id="ARBA00007951"/>
    </source>
</evidence>
<dbReference type="PRINTS" id="PR00741">
    <property type="entry name" value="GLHYDRLASE29"/>
</dbReference>
<organism evidence="9 10">
    <name type="scientific">Sphingobacterium griseoflavum</name>
    <dbReference type="NCBI Taxonomy" id="1474952"/>
    <lineage>
        <taxon>Bacteria</taxon>
        <taxon>Pseudomonadati</taxon>
        <taxon>Bacteroidota</taxon>
        <taxon>Sphingobacteriia</taxon>
        <taxon>Sphingobacteriales</taxon>
        <taxon>Sphingobacteriaceae</taxon>
        <taxon>Sphingobacterium</taxon>
    </lineage>
</organism>
<dbReference type="EMBL" id="BNAF01000001">
    <property type="protein sequence ID" value="GHE23116.1"/>
    <property type="molecule type" value="Genomic_DNA"/>
</dbReference>
<evidence type="ECO:0000256" key="1">
    <source>
        <dbReference type="ARBA" id="ARBA00004071"/>
    </source>
</evidence>
<comment type="function">
    <text evidence="1">Alpha-L-fucosidase is responsible for hydrolyzing the alpha-1,6-linked fucose joined to the reducing-end N-acetylglucosamine of the carbohydrate moieties of glycoproteins.</text>
</comment>
<keyword evidence="6" id="KW-0326">Glycosidase</keyword>
<name>A0ABQ3HRK8_9SPHI</name>
<sequence length="463" mass="54113">MISKRKILQLCSLIALTTWSLSGHAQTETTPKWAKETVEEKAKRLEWWTHDRFGMFIHWGLYAVAGRHEWVQSRERISKQDYQKYFDNFDPDMYDPVQWAQQAKAAGMKYVVITTKHHEGFCLWDTQYSDYKVTNTAYGKDLLKPFVDAFRAAGIRIGFYYSLIDWHHPDYIYDHTHPPTPVKPEERDQANAGRDMKKYQQYMQNQITELLTNYGQIDELFFDFSYQGKGHDDWDAESLLKLVRKLQPQIIVNDRLDLDHTSWGWDYKTPEQVMPKEWVKVDGRKVPWETCQTFSGSWGYYRDEYSWKSTRQLVAMLIEVVSKGGNLLLNVGPTSRGNFDTRATERLVGMGEWMRYNSRSIYGCTEAPATLARPDNCMLTYNEKTNRLYIHVLQWPVRSLHLQGYKDKIKYAQLLNDGSEIKYRTTSTGGSHTAETTAEGDVVLELPVQHPHTEIPVIEIMLK</sequence>
<evidence type="ECO:0000259" key="8">
    <source>
        <dbReference type="Pfam" id="PF01120"/>
    </source>
</evidence>
<feature type="signal peptide" evidence="7">
    <location>
        <begin position="1"/>
        <end position="25"/>
    </location>
</feature>
<accession>A0ABQ3HRK8</accession>
<gene>
    <name evidence="9" type="ORF">GCM10017764_00840</name>
</gene>
<keyword evidence="10" id="KW-1185">Reference proteome</keyword>
<evidence type="ECO:0000256" key="5">
    <source>
        <dbReference type="ARBA" id="ARBA00022801"/>
    </source>
</evidence>
<evidence type="ECO:0000313" key="10">
    <source>
        <dbReference type="Proteomes" id="UP000620550"/>
    </source>
</evidence>